<dbReference type="GO" id="GO:0003677">
    <property type="term" value="F:DNA binding"/>
    <property type="evidence" value="ECO:0007669"/>
    <property type="project" value="UniProtKB-KW"/>
</dbReference>
<dbReference type="SUPFAM" id="SSF46689">
    <property type="entry name" value="Homeodomain-like"/>
    <property type="match status" value="1"/>
</dbReference>
<dbReference type="WBParaSite" id="HPLM_0000487801-mRNA-1">
    <property type="protein sequence ID" value="HPLM_0000487801-mRNA-1"/>
    <property type="gene ID" value="HPLM_0000487801"/>
</dbReference>
<dbReference type="InterPro" id="IPR006600">
    <property type="entry name" value="HTH_CenpB_DNA-bd_dom"/>
</dbReference>
<evidence type="ECO:0000259" key="3">
    <source>
        <dbReference type="PROSITE" id="PS51253"/>
    </source>
</evidence>
<keyword evidence="2" id="KW-0238">DNA-binding</keyword>
<dbReference type="GO" id="GO:0005634">
    <property type="term" value="C:nucleus"/>
    <property type="evidence" value="ECO:0007669"/>
    <property type="project" value="UniProtKB-SubCell"/>
</dbReference>
<dbReference type="PANTHER" id="PTHR19303">
    <property type="entry name" value="TRANSPOSON"/>
    <property type="match status" value="1"/>
</dbReference>
<organism evidence="6">
    <name type="scientific">Haemonchus placei</name>
    <name type="common">Barber's pole worm</name>
    <dbReference type="NCBI Taxonomy" id="6290"/>
    <lineage>
        <taxon>Eukaryota</taxon>
        <taxon>Metazoa</taxon>
        <taxon>Ecdysozoa</taxon>
        <taxon>Nematoda</taxon>
        <taxon>Chromadorea</taxon>
        <taxon>Rhabditida</taxon>
        <taxon>Rhabditina</taxon>
        <taxon>Rhabditomorpha</taxon>
        <taxon>Strongyloidea</taxon>
        <taxon>Trichostrongylidae</taxon>
        <taxon>Haemonchus</taxon>
    </lineage>
</organism>
<evidence type="ECO:0000313" key="5">
    <source>
        <dbReference type="Proteomes" id="UP000268014"/>
    </source>
</evidence>
<keyword evidence="5" id="KW-1185">Reference proteome</keyword>
<dbReference type="PANTHER" id="PTHR19303:SF71">
    <property type="entry name" value="ZINC FINGER PHD-TYPE DOMAIN-CONTAINING PROTEIN"/>
    <property type="match status" value="1"/>
</dbReference>
<dbReference type="Pfam" id="PF03221">
    <property type="entry name" value="HTH_Tnp_Tc5"/>
    <property type="match status" value="1"/>
</dbReference>
<dbReference type="STRING" id="6290.A0A0N4W4P6"/>
<gene>
    <name evidence="4" type="ORF">HPLM_LOCUS4870</name>
</gene>
<accession>A0A0N4W4P6</accession>
<evidence type="ECO:0000313" key="4">
    <source>
        <dbReference type="EMBL" id="VDO24187.1"/>
    </source>
</evidence>
<feature type="domain" description="HTH CENPB-type" evidence="3">
    <location>
        <begin position="19"/>
        <end position="90"/>
    </location>
</feature>
<dbReference type="SMART" id="SM00674">
    <property type="entry name" value="CENPB"/>
    <property type="match status" value="1"/>
</dbReference>
<dbReference type="Gene3D" id="1.10.10.60">
    <property type="entry name" value="Homeodomain-like"/>
    <property type="match status" value="1"/>
</dbReference>
<protein>
    <submittedName>
        <fullName evidence="6">HTH CENPB-type domain-containing protein</fullName>
    </submittedName>
</protein>
<dbReference type="InterPro" id="IPR050863">
    <property type="entry name" value="CenT-Element_Derived"/>
</dbReference>
<dbReference type="OrthoDB" id="5875523at2759"/>
<dbReference type="AlphaFoldDB" id="A0A0N4W4P6"/>
<dbReference type="PROSITE" id="PS51253">
    <property type="entry name" value="HTH_CENPB"/>
    <property type="match status" value="1"/>
</dbReference>
<evidence type="ECO:0000256" key="2">
    <source>
        <dbReference type="ARBA" id="ARBA00023125"/>
    </source>
</evidence>
<evidence type="ECO:0000313" key="6">
    <source>
        <dbReference type="WBParaSite" id="HPLM_0000487801-mRNA-1"/>
    </source>
</evidence>
<dbReference type="InterPro" id="IPR009057">
    <property type="entry name" value="Homeodomain-like_sf"/>
</dbReference>
<dbReference type="Proteomes" id="UP000268014">
    <property type="component" value="Unassembled WGS sequence"/>
</dbReference>
<reference evidence="6" key="1">
    <citation type="submission" date="2017-02" db="UniProtKB">
        <authorList>
            <consortium name="WormBaseParasite"/>
        </authorList>
    </citation>
    <scope>IDENTIFICATION</scope>
</reference>
<evidence type="ECO:0000256" key="1">
    <source>
        <dbReference type="ARBA" id="ARBA00004123"/>
    </source>
</evidence>
<name>A0A0N4W4P6_HAEPC</name>
<comment type="subcellular location">
    <subcellularLocation>
        <location evidence="1">Nucleus</location>
    </subcellularLocation>
</comment>
<dbReference type="EMBL" id="UZAF01016262">
    <property type="protein sequence ID" value="VDO24187.1"/>
    <property type="molecule type" value="Genomic_DNA"/>
</dbReference>
<reference evidence="4 5" key="2">
    <citation type="submission" date="2018-11" db="EMBL/GenBank/DDBJ databases">
        <authorList>
            <consortium name="Pathogen Informatics"/>
        </authorList>
    </citation>
    <scope>NUCLEOTIDE SEQUENCE [LARGE SCALE GENOMIC DNA]</scope>
    <source>
        <strain evidence="4 5">MHpl1</strain>
    </source>
</reference>
<proteinExistence type="predicted"/>
<sequence>MAENDVSDERERIIGSARRKSRVRRTSFVGLNILMWRFFKDCRDAGIVLNGKLLKEHAMMISRQLGLENFKGSEGWLDAFKRRHQIDLKLMSGVPVNYEETDEDRMEDDHDDSHNASKQFNFPQVHSEGTTAALLDCVEKAVAPPKATAPPVAVVSIANTKPLDLNNLFGSTDSANTACQNSTYMDTMPTSRISPARMPQQASPAPPASDEKSYIAAIVKSAAIRVYDKELSSALETVRSYILSNDPSVMPMFLELQMKLAVVSREQSRWMREGYVNGGEPQSTQKLNI</sequence>